<proteinExistence type="predicted"/>
<organism evidence="1 2">
    <name type="scientific">Aquimarina amphilecti</name>
    <dbReference type="NCBI Taxonomy" id="1038014"/>
    <lineage>
        <taxon>Bacteria</taxon>
        <taxon>Pseudomonadati</taxon>
        <taxon>Bacteroidota</taxon>
        <taxon>Flavobacteriia</taxon>
        <taxon>Flavobacteriales</taxon>
        <taxon>Flavobacteriaceae</taxon>
        <taxon>Aquimarina</taxon>
    </lineage>
</organism>
<evidence type="ECO:0000313" key="1">
    <source>
        <dbReference type="EMBL" id="SEL37187.1"/>
    </source>
</evidence>
<dbReference type="AlphaFoldDB" id="A0A1H7PQ59"/>
<evidence type="ECO:0000313" key="2">
    <source>
        <dbReference type="Proteomes" id="UP000198521"/>
    </source>
</evidence>
<dbReference type="Gene3D" id="1.10.3680.10">
    <property type="entry name" value="TerB-like"/>
    <property type="match status" value="1"/>
</dbReference>
<dbReference type="SUPFAM" id="SSF158682">
    <property type="entry name" value="TerB-like"/>
    <property type="match status" value="1"/>
</dbReference>
<gene>
    <name evidence="1" type="ORF">SAMN04487910_2264</name>
</gene>
<dbReference type="RefSeq" id="WP_091408336.1">
    <property type="nucleotide sequence ID" value="NZ_FOAB01000004.1"/>
</dbReference>
<keyword evidence="2" id="KW-1185">Reference proteome</keyword>
<accession>A0A1H7PQ59</accession>
<dbReference type="Proteomes" id="UP000198521">
    <property type="component" value="Unassembled WGS sequence"/>
</dbReference>
<dbReference type="InterPro" id="IPR029024">
    <property type="entry name" value="TerB-like"/>
</dbReference>
<name>A0A1H7PQ59_AQUAM</name>
<protein>
    <recommendedName>
        <fullName evidence="3">Tellurite resistance protein TerB</fullName>
    </recommendedName>
</protein>
<dbReference type="STRING" id="1038014.SAMN04487910_2264"/>
<evidence type="ECO:0008006" key="3">
    <source>
        <dbReference type="Google" id="ProtNLM"/>
    </source>
</evidence>
<dbReference type="OrthoDB" id="1143847at2"/>
<sequence>MYSKEEKLSLLSEMIDFAKADKKIKDEEYNFILAVATQLEISEEEIGHLVRNSAEKRNLQPESQRILQFHRLVLLMNVDQETAPSEVDKIKEMGLHMGLRQEAVDTVLREMHKYPNKVIPPKELITIFTRFYN</sequence>
<dbReference type="EMBL" id="FOAB01000004">
    <property type="protein sequence ID" value="SEL37187.1"/>
    <property type="molecule type" value="Genomic_DNA"/>
</dbReference>
<reference evidence="1 2" key="1">
    <citation type="submission" date="2016-10" db="EMBL/GenBank/DDBJ databases">
        <authorList>
            <person name="de Groot N.N."/>
        </authorList>
    </citation>
    <scope>NUCLEOTIDE SEQUENCE [LARGE SCALE GENOMIC DNA]</scope>
    <source>
        <strain evidence="1 2">DSM 25232</strain>
    </source>
</reference>